<dbReference type="InterPro" id="IPR050336">
    <property type="entry name" value="Chromosome_partition/occlusion"/>
</dbReference>
<dbReference type="InterPro" id="IPR011111">
    <property type="entry name" value="Plasmid_RepB"/>
</dbReference>
<sequence>MSGTLLAFIPKPYIVRLDDLLPSKAVPAGLLTSVKYLQIRSSIVEVGLIEPLSISAAQPDGRHVVLDGHVRLAALRELGHAEVLCLVSTDDESYTCNTKINRLPTIAEHKMLLHAVQQGVSEERLARALNVDITQIEKKVRLLHGICPEAAELLNERQFSAEIVRVLRKMKETRQVECVELMVSANSLKVTYAEALLAATPVGQLVDGQKPKKLAGLTAGEIQKMEREMANLQGQYKLIEQGYAEDVLNLVLARGYVAKLLENEAVARFIRLQKPELAEPLQHLVDVTSLEQ</sequence>
<dbReference type="SUPFAM" id="SSF109709">
    <property type="entry name" value="KorB DNA-binding domain-like"/>
    <property type="match status" value="1"/>
</dbReference>
<name>A0ABQ2PE14_9NEIS</name>
<reference evidence="3" key="1">
    <citation type="journal article" date="2019" name="Int. J. Syst. Evol. Microbiol.">
        <title>The Global Catalogue of Microorganisms (GCM) 10K type strain sequencing project: providing services to taxonomists for standard genome sequencing and annotation.</title>
        <authorList>
            <consortium name="The Broad Institute Genomics Platform"/>
            <consortium name="The Broad Institute Genome Sequencing Center for Infectious Disease"/>
            <person name="Wu L."/>
            <person name="Ma J."/>
        </authorList>
    </citation>
    <scope>NUCLEOTIDE SEQUENCE [LARGE SCALE GENOMIC DNA]</scope>
    <source>
        <strain evidence="3">CGMCC 1.8859</strain>
    </source>
</reference>
<dbReference type="PANTHER" id="PTHR33375">
    <property type="entry name" value="CHROMOSOME-PARTITIONING PROTEIN PARB-RELATED"/>
    <property type="match status" value="1"/>
</dbReference>
<dbReference type="InterPro" id="IPR036086">
    <property type="entry name" value="ParB/Sulfiredoxin_sf"/>
</dbReference>
<evidence type="ECO:0000313" key="3">
    <source>
        <dbReference type="Proteomes" id="UP000637267"/>
    </source>
</evidence>
<dbReference type="RefSeq" id="WP_188706568.1">
    <property type="nucleotide sequence ID" value="NZ_BMLX01000008.1"/>
</dbReference>
<proteinExistence type="predicted"/>
<protein>
    <submittedName>
        <fullName evidence="2">Chromosome partitioning protein ParB</fullName>
    </submittedName>
</protein>
<dbReference type="SUPFAM" id="SSF110849">
    <property type="entry name" value="ParB/Sulfiredoxin"/>
    <property type="match status" value="1"/>
</dbReference>
<dbReference type="EMBL" id="BMLX01000008">
    <property type="protein sequence ID" value="GGP23794.1"/>
    <property type="molecule type" value="Genomic_DNA"/>
</dbReference>
<dbReference type="Proteomes" id="UP000637267">
    <property type="component" value="Unassembled WGS sequence"/>
</dbReference>
<gene>
    <name evidence="2" type="ORF">GCM10010970_37940</name>
</gene>
<organism evidence="2 3">
    <name type="scientific">Silvimonas iriomotensis</name>
    <dbReference type="NCBI Taxonomy" id="449662"/>
    <lineage>
        <taxon>Bacteria</taxon>
        <taxon>Pseudomonadati</taxon>
        <taxon>Pseudomonadota</taxon>
        <taxon>Betaproteobacteria</taxon>
        <taxon>Neisseriales</taxon>
        <taxon>Chitinibacteraceae</taxon>
        <taxon>Silvimonas</taxon>
    </lineage>
</organism>
<comment type="caution">
    <text evidence="2">The sequence shown here is derived from an EMBL/GenBank/DDBJ whole genome shotgun (WGS) entry which is preliminary data.</text>
</comment>
<dbReference type="Pfam" id="PF07506">
    <property type="entry name" value="RepB"/>
    <property type="match status" value="1"/>
</dbReference>
<dbReference type="Gene3D" id="3.90.1530.30">
    <property type="match status" value="1"/>
</dbReference>
<accession>A0ABQ2PE14</accession>
<dbReference type="PANTHER" id="PTHR33375:SF1">
    <property type="entry name" value="CHROMOSOME-PARTITIONING PROTEIN PARB-RELATED"/>
    <property type="match status" value="1"/>
</dbReference>
<feature type="domain" description="RepB plasmid partition" evidence="1">
    <location>
        <begin position="100"/>
        <end position="277"/>
    </location>
</feature>
<dbReference type="Gene3D" id="1.10.10.2830">
    <property type="match status" value="1"/>
</dbReference>
<keyword evidence="3" id="KW-1185">Reference proteome</keyword>
<evidence type="ECO:0000313" key="2">
    <source>
        <dbReference type="EMBL" id="GGP23794.1"/>
    </source>
</evidence>
<evidence type="ECO:0000259" key="1">
    <source>
        <dbReference type="Pfam" id="PF07506"/>
    </source>
</evidence>